<accession>A0A428AGU9</accession>
<dbReference type="EMBL" id="RJNA01000026">
    <property type="protein sequence ID" value="RSI40642.1"/>
    <property type="molecule type" value="Genomic_DNA"/>
</dbReference>
<organism evidence="1 2">
    <name type="scientific">Streptococcus cristatus</name>
    <dbReference type="NCBI Taxonomy" id="45634"/>
    <lineage>
        <taxon>Bacteria</taxon>
        <taxon>Bacillati</taxon>
        <taxon>Bacillota</taxon>
        <taxon>Bacilli</taxon>
        <taxon>Lactobacillales</taxon>
        <taxon>Streptococcaceae</taxon>
        <taxon>Streptococcus</taxon>
    </lineage>
</organism>
<reference evidence="1 2" key="1">
    <citation type="submission" date="2018-11" db="EMBL/GenBank/DDBJ databases">
        <title>Species Designations Belie Phenotypic and Genotypic Heterogeneity in Oral Streptococci.</title>
        <authorList>
            <person name="Velsko I."/>
        </authorList>
    </citation>
    <scope>NUCLEOTIDE SEQUENCE [LARGE SCALE GENOMIC DNA]</scope>
    <source>
        <strain evidence="1 2">BCC51</strain>
    </source>
</reference>
<protein>
    <submittedName>
        <fullName evidence="1">Uncharacterized protein</fullName>
    </submittedName>
</protein>
<evidence type="ECO:0000313" key="1">
    <source>
        <dbReference type="EMBL" id="RSI40642.1"/>
    </source>
</evidence>
<evidence type="ECO:0000313" key="2">
    <source>
        <dbReference type="Proteomes" id="UP000282617"/>
    </source>
</evidence>
<dbReference type="Proteomes" id="UP000282617">
    <property type="component" value="Unassembled WGS sequence"/>
</dbReference>
<sequence>MKEVLENLHQICSTLNDKFNGKLLDYEKLDDFLEDIRDDWDSSFEQLKCGLQILESQAGSIESSRNSAYTKGILEIFWGLRRLEVLLDDADNLLVALNKKLMYESGEISEEEFLDDEILNVKYLDEDNDSD</sequence>
<dbReference type="AlphaFoldDB" id="A0A428AGU9"/>
<dbReference type="RefSeq" id="WP_125390856.1">
    <property type="nucleotide sequence ID" value="NZ_RJNA01000026.1"/>
</dbReference>
<proteinExistence type="predicted"/>
<gene>
    <name evidence="1" type="ORF">D8872_09865</name>
</gene>
<name>A0A428AGU9_STRCR</name>
<comment type="caution">
    <text evidence="1">The sequence shown here is derived from an EMBL/GenBank/DDBJ whole genome shotgun (WGS) entry which is preliminary data.</text>
</comment>